<evidence type="ECO:0000313" key="1">
    <source>
        <dbReference type="EMBL" id="GAG60258.1"/>
    </source>
</evidence>
<organism evidence="1">
    <name type="scientific">marine sediment metagenome</name>
    <dbReference type="NCBI Taxonomy" id="412755"/>
    <lineage>
        <taxon>unclassified sequences</taxon>
        <taxon>metagenomes</taxon>
        <taxon>ecological metagenomes</taxon>
    </lineage>
</organism>
<name>X0ZIQ9_9ZZZZ</name>
<proteinExistence type="predicted"/>
<protein>
    <submittedName>
        <fullName evidence="1">Uncharacterized protein</fullName>
    </submittedName>
</protein>
<accession>X0ZIQ9</accession>
<gene>
    <name evidence="1" type="ORF">S01H4_14263</name>
</gene>
<reference evidence="1" key="1">
    <citation type="journal article" date="2014" name="Front. Microbiol.">
        <title>High frequency of phylogenetically diverse reductive dehalogenase-homologous genes in deep subseafloor sedimentary metagenomes.</title>
        <authorList>
            <person name="Kawai M."/>
            <person name="Futagami T."/>
            <person name="Toyoda A."/>
            <person name="Takaki Y."/>
            <person name="Nishi S."/>
            <person name="Hori S."/>
            <person name="Arai W."/>
            <person name="Tsubouchi T."/>
            <person name="Morono Y."/>
            <person name="Uchiyama I."/>
            <person name="Ito T."/>
            <person name="Fujiyama A."/>
            <person name="Inagaki F."/>
            <person name="Takami H."/>
        </authorList>
    </citation>
    <scope>NUCLEOTIDE SEQUENCE</scope>
    <source>
        <strain evidence="1">Expedition CK06-06</strain>
    </source>
</reference>
<dbReference type="EMBL" id="BART01006257">
    <property type="protein sequence ID" value="GAG60258.1"/>
    <property type="molecule type" value="Genomic_DNA"/>
</dbReference>
<sequence length="69" mass="7934">MNKVTITVVKEDGAAFVKSKAEFNLELIRTIKDWIEGDIGDYPYQEAEITTHRNTTKPYVEADWRKSDG</sequence>
<dbReference type="AlphaFoldDB" id="X0ZIQ9"/>
<comment type="caution">
    <text evidence="1">The sequence shown here is derived from an EMBL/GenBank/DDBJ whole genome shotgun (WGS) entry which is preliminary data.</text>
</comment>